<evidence type="ECO:0000256" key="2">
    <source>
        <dbReference type="ARBA" id="ARBA00023239"/>
    </source>
</evidence>
<comment type="function">
    <text evidence="3">Covalently attaches a chromophore to Cys residue(s) of phycobiliproteins.</text>
</comment>
<dbReference type="Proteomes" id="UP000245124">
    <property type="component" value="Unassembled WGS sequence"/>
</dbReference>
<dbReference type="RefSeq" id="WP_109007080.1">
    <property type="nucleotide sequence ID" value="NZ_BDUD01000001.1"/>
</dbReference>
<dbReference type="OrthoDB" id="509174at2"/>
<dbReference type="HAMAP" id="MF_01460">
    <property type="entry name" value="Chrphore_lyase_CpxT"/>
    <property type="match status" value="1"/>
</dbReference>
<dbReference type="Pfam" id="PF06206">
    <property type="entry name" value="CpeT"/>
    <property type="match status" value="1"/>
</dbReference>
<dbReference type="PANTHER" id="PTHR35137">
    <property type="entry name" value="CHROMOPHORE LYASE CRL, CHLOROPLASTIC"/>
    <property type="match status" value="1"/>
</dbReference>
<dbReference type="EMBL" id="BDUD01000001">
    <property type="protein sequence ID" value="GBG16757.1"/>
    <property type="molecule type" value="Genomic_DNA"/>
</dbReference>
<organism evidence="4 5">
    <name type="scientific">Nostoc commune NIES-4072</name>
    <dbReference type="NCBI Taxonomy" id="2005467"/>
    <lineage>
        <taxon>Bacteria</taxon>
        <taxon>Bacillati</taxon>
        <taxon>Cyanobacteriota</taxon>
        <taxon>Cyanophyceae</taxon>
        <taxon>Nostocales</taxon>
        <taxon>Nostocaceae</taxon>
        <taxon>Nostoc</taxon>
    </lineage>
</organism>
<dbReference type="EC" id="4.-.-.-" evidence="3"/>
<dbReference type="GO" id="GO:0017006">
    <property type="term" value="P:protein-tetrapyrrole linkage"/>
    <property type="evidence" value="ECO:0007669"/>
    <property type="project" value="UniProtKB-UniRule"/>
</dbReference>
<evidence type="ECO:0000256" key="1">
    <source>
        <dbReference type="ARBA" id="ARBA00008206"/>
    </source>
</evidence>
<protein>
    <recommendedName>
        <fullName evidence="3">Chromophore lyase CpcT/CpeT</fullName>
        <ecNumber evidence="3">4.-.-.-</ecNumber>
    </recommendedName>
</protein>
<comment type="caution">
    <text evidence="4">The sequence shown here is derived from an EMBL/GenBank/DDBJ whole genome shotgun (WGS) entry which is preliminary data.</text>
</comment>
<comment type="similarity">
    <text evidence="1 3">Belongs to the CpcT/CpeT biliprotein lyase family.</text>
</comment>
<gene>
    <name evidence="3" type="primary">cpcT</name>
    <name evidence="4" type="ORF">NIES4072_04030</name>
</gene>
<keyword evidence="2 3" id="KW-0456">Lyase</keyword>
<dbReference type="CDD" id="cd16338">
    <property type="entry name" value="CpcT"/>
    <property type="match status" value="1"/>
</dbReference>
<name>A0A2R5FEA7_NOSCO</name>
<dbReference type="PANTHER" id="PTHR35137:SF1">
    <property type="entry name" value="CHROMOPHORE LYASE CRL, CHLOROPLASTIC"/>
    <property type="match status" value="1"/>
</dbReference>
<dbReference type="Gene3D" id="2.40.128.590">
    <property type="entry name" value="CpcT/CpeT domain"/>
    <property type="match status" value="1"/>
</dbReference>
<reference evidence="4 5" key="1">
    <citation type="submission" date="2017-06" db="EMBL/GenBank/DDBJ databases">
        <title>Genome sequencing of cyanobaciteial culture collection at National Institute for Environmental Studies (NIES).</title>
        <authorList>
            <person name="Hirose Y."/>
            <person name="Shimura Y."/>
            <person name="Fujisawa T."/>
            <person name="Nakamura Y."/>
            <person name="Kawachi M."/>
        </authorList>
    </citation>
    <scope>NUCLEOTIDE SEQUENCE [LARGE SCALE GENOMIC DNA]</scope>
    <source>
        <strain evidence="4 5">NIES-4072</strain>
    </source>
</reference>
<keyword evidence="5" id="KW-1185">Reference proteome</keyword>
<dbReference type="InterPro" id="IPR010404">
    <property type="entry name" value="CpcT/CpeT"/>
</dbReference>
<dbReference type="InterPro" id="IPR038672">
    <property type="entry name" value="CpcT/CpeT_sf"/>
</dbReference>
<evidence type="ECO:0000313" key="5">
    <source>
        <dbReference type="Proteomes" id="UP000245124"/>
    </source>
</evidence>
<evidence type="ECO:0000313" key="4">
    <source>
        <dbReference type="EMBL" id="GBG16757.1"/>
    </source>
</evidence>
<sequence>MNFSPQLIALGEYLAGEFDNQEQAIGEPIWYVHLRLWQRPINLFTEDSITLFAEQANVVNLDKPYRQRIMRLRQGSNNTSLEVQYYMPQDPGALIGAGNNPALLNTLTSEKLDLLPGCILTVTQETLAGDRYKFTATAPPETRCSFTYLGNSINVSLGFEATATEFHSYDKGIEPATGKATWGAIMGSYRYTKRNQYSIR</sequence>
<proteinExistence type="inferred from homology"/>
<dbReference type="GO" id="GO:0016829">
    <property type="term" value="F:lyase activity"/>
    <property type="evidence" value="ECO:0007669"/>
    <property type="project" value="UniProtKB-KW"/>
</dbReference>
<accession>A0A2R5FEA7</accession>
<dbReference type="AlphaFoldDB" id="A0A2R5FEA7"/>
<evidence type="ECO:0000256" key="3">
    <source>
        <dbReference type="HAMAP-Rule" id="MF_01460"/>
    </source>
</evidence>